<dbReference type="PANTHER" id="PTHR36456">
    <property type="entry name" value="UPF0232 PROTEIN SCO3875"/>
    <property type="match status" value="1"/>
</dbReference>
<dbReference type="PANTHER" id="PTHR36456:SF1">
    <property type="entry name" value="UPF0232 PROTEIN SCO3875"/>
    <property type="match status" value="1"/>
</dbReference>
<reference evidence="2" key="1">
    <citation type="submission" date="2016-11" db="EMBL/GenBank/DDBJ databases">
        <authorList>
            <person name="Varghese N."/>
            <person name="Submissions S."/>
        </authorList>
    </citation>
    <scope>NUCLEOTIDE SEQUENCE [LARGE SCALE GENOMIC DNA]</scope>
    <source>
        <strain evidence="2">DSM 27370</strain>
    </source>
</reference>
<keyword evidence="2" id="KW-1185">Reference proteome</keyword>
<protein>
    <recommendedName>
        <fullName evidence="3">DUF721 domain-containing protein</fullName>
    </recommendedName>
</protein>
<name>A0A1M4ZNB5_9BACT</name>
<accession>A0A1M4ZNB5</accession>
<dbReference type="STRING" id="1346286.SAMN05444362_104141"/>
<evidence type="ECO:0000313" key="2">
    <source>
        <dbReference type="Proteomes" id="UP000184480"/>
    </source>
</evidence>
<dbReference type="Pfam" id="PF05258">
    <property type="entry name" value="DciA"/>
    <property type="match status" value="1"/>
</dbReference>
<dbReference type="Proteomes" id="UP000184480">
    <property type="component" value="Unassembled WGS sequence"/>
</dbReference>
<organism evidence="1 2">
    <name type="scientific">Dysgonomonas macrotermitis</name>
    <dbReference type="NCBI Taxonomy" id="1346286"/>
    <lineage>
        <taxon>Bacteria</taxon>
        <taxon>Pseudomonadati</taxon>
        <taxon>Bacteroidota</taxon>
        <taxon>Bacteroidia</taxon>
        <taxon>Bacteroidales</taxon>
        <taxon>Dysgonomonadaceae</taxon>
        <taxon>Dysgonomonas</taxon>
    </lineage>
</organism>
<dbReference type="EMBL" id="FQUC01000004">
    <property type="protein sequence ID" value="SHF19501.1"/>
    <property type="molecule type" value="Genomic_DNA"/>
</dbReference>
<evidence type="ECO:0000313" key="1">
    <source>
        <dbReference type="EMBL" id="SHF19501.1"/>
    </source>
</evidence>
<dbReference type="RefSeq" id="WP_062184090.1">
    <property type="nucleotide sequence ID" value="NZ_BBXL01000025.1"/>
</dbReference>
<gene>
    <name evidence="1" type="ORF">SAMN05444362_104141</name>
</gene>
<proteinExistence type="predicted"/>
<dbReference type="OrthoDB" id="9796545at2"/>
<dbReference type="AlphaFoldDB" id="A0A1M4ZNB5"/>
<evidence type="ECO:0008006" key="3">
    <source>
        <dbReference type="Google" id="ProtNLM"/>
    </source>
</evidence>
<sequence length="97" mass="11357">MRKRNTESLGEVIRQFFEENPFIRRKLAESRVISGWGKILGTSVSSYTTNIYFKNNILYVQLSSSVLRAELMMNKERIIQNLNTHVSMDVVQDIVFR</sequence>
<dbReference type="InterPro" id="IPR007922">
    <property type="entry name" value="DciA-like"/>
</dbReference>